<feature type="compositionally biased region" description="Gly residues" evidence="9">
    <location>
        <begin position="45"/>
        <end position="55"/>
    </location>
</feature>
<dbReference type="AlphaFoldDB" id="A0A9W6Z369"/>
<dbReference type="EMBL" id="BSXU01003128">
    <property type="protein sequence ID" value="GMG39720.1"/>
    <property type="molecule type" value="Genomic_DNA"/>
</dbReference>
<organism evidence="11 12">
    <name type="scientific">Ambrosiozyma monospora</name>
    <name type="common">Yeast</name>
    <name type="synonym">Endomycopsis monosporus</name>
    <dbReference type="NCBI Taxonomy" id="43982"/>
    <lineage>
        <taxon>Eukaryota</taxon>
        <taxon>Fungi</taxon>
        <taxon>Dikarya</taxon>
        <taxon>Ascomycota</taxon>
        <taxon>Saccharomycotina</taxon>
        <taxon>Pichiomycetes</taxon>
        <taxon>Pichiales</taxon>
        <taxon>Pichiaceae</taxon>
        <taxon>Ambrosiozyma</taxon>
    </lineage>
</organism>
<dbReference type="InterPro" id="IPR009072">
    <property type="entry name" value="Histone-fold"/>
</dbReference>
<keyword evidence="3" id="KW-0805">Transcription regulation</keyword>
<dbReference type="InterPro" id="IPR003228">
    <property type="entry name" value="TFIID_TAF12_dom"/>
</dbReference>
<evidence type="ECO:0000259" key="10">
    <source>
        <dbReference type="Pfam" id="PF03847"/>
    </source>
</evidence>
<evidence type="ECO:0000256" key="7">
    <source>
        <dbReference type="ARBA" id="ARBA00093657"/>
    </source>
</evidence>
<feature type="region of interest" description="Disordered" evidence="9">
    <location>
        <begin position="24"/>
        <end position="76"/>
    </location>
</feature>
<dbReference type="InterPro" id="IPR037794">
    <property type="entry name" value="TAF12"/>
</dbReference>
<gene>
    <name evidence="11" type="ORF">Amon01_000556600</name>
</gene>
<dbReference type="PANTHER" id="PTHR12264:SF21">
    <property type="entry name" value="TRANSCRIPTION INITIATION FACTOR TFIID SUBUNIT 12"/>
    <property type="match status" value="1"/>
</dbReference>
<evidence type="ECO:0000313" key="12">
    <source>
        <dbReference type="Proteomes" id="UP001165063"/>
    </source>
</evidence>
<evidence type="ECO:0000256" key="2">
    <source>
        <dbReference type="ARBA" id="ARBA00007530"/>
    </source>
</evidence>
<dbReference type="Pfam" id="PF03847">
    <property type="entry name" value="TFIID_20kDa"/>
    <property type="match status" value="1"/>
</dbReference>
<comment type="similarity">
    <text evidence="2">Belongs to the TAF12 family.</text>
</comment>
<feature type="region of interest" description="Disordered" evidence="9">
    <location>
        <begin position="198"/>
        <end position="285"/>
    </location>
</feature>
<dbReference type="Proteomes" id="UP001165063">
    <property type="component" value="Unassembled WGS sequence"/>
</dbReference>
<feature type="region of interest" description="Disordered" evidence="9">
    <location>
        <begin position="129"/>
        <end position="159"/>
    </location>
</feature>
<feature type="domain" description="Transcription initiation factor TFIID subunit 12" evidence="10">
    <location>
        <begin position="402"/>
        <end position="473"/>
    </location>
</feature>
<proteinExistence type="inferred from homology"/>
<comment type="caution">
    <text evidence="11">The sequence shown here is derived from an EMBL/GenBank/DDBJ whole genome shotgun (WGS) entry which is preliminary data.</text>
</comment>
<reference evidence="11" key="1">
    <citation type="submission" date="2023-04" db="EMBL/GenBank/DDBJ databases">
        <title>Ambrosiozyma monospora NBRC 1965.</title>
        <authorList>
            <person name="Ichikawa N."/>
            <person name="Sato H."/>
            <person name="Tonouchi N."/>
        </authorList>
    </citation>
    <scope>NUCLEOTIDE SEQUENCE</scope>
    <source>
        <strain evidence="11">NBRC 1965</strain>
    </source>
</reference>
<dbReference type="GO" id="GO:0005669">
    <property type="term" value="C:transcription factor TFIID complex"/>
    <property type="evidence" value="ECO:0007669"/>
    <property type="project" value="InterPro"/>
</dbReference>
<sequence>MDQFKKIAQHVGAQMKQFQQASAANGGARVAQVQQRGQVAANGQQRGGPQQGGQQGQAQVQNQGQPNLRQLTPEQQKMIQQQRMIQLQQQQQRIQQQRLLQQQQEQLKQQAQQLAQQQQQQQQAQVLSSSQSQQQGVVTPQRKPISRKPSKAQITATQQAQAQAQAQMQAQLNHQQAQNMGVAASGIGNQQMSNQQLQQAYLQQQQQQQQQRASQSPMSRVGTPLSRQQQPALKKQKIQQQQQMQIQQMQQGQVQSPPPSQQAQQQTQNSQFPSGTATPSRTSISSATITSVNASASKPMTGGTSVPAAISGMGSGRAVSLNNVNEEAMSRYKFTNIPFADELKLNGSTISQPVSMKPNNRPSFLQGNAINFPALTTPVLVRPTHFEMDEYGGNSEQRVLNKRKLKELVKSVSSEEGDVDVSIDGDVEELLLELADDFINSVTSFACRLAKHRKADCVEAKDVQFHLERNWNIRLPGFSADEIRSIRKFAANPAHNQKLNGIFINKSVNKTL</sequence>
<feature type="compositionally biased region" description="Low complexity" evidence="9">
    <location>
        <begin position="198"/>
        <end position="215"/>
    </location>
</feature>
<dbReference type="OrthoDB" id="2193432at2759"/>
<protein>
    <recommendedName>
        <fullName evidence="6">TBP-associated factor 12</fullName>
    </recommendedName>
    <alternativeName>
        <fullName evidence="7">Transcription initiation factor TFIID subunit 12</fullName>
    </alternativeName>
</protein>
<feature type="compositionally biased region" description="Low complexity" evidence="9">
    <location>
        <begin position="26"/>
        <end position="44"/>
    </location>
</feature>
<keyword evidence="4" id="KW-0804">Transcription</keyword>
<evidence type="ECO:0000256" key="6">
    <source>
        <dbReference type="ARBA" id="ARBA00075089"/>
    </source>
</evidence>
<keyword evidence="8" id="KW-0175">Coiled coil</keyword>
<dbReference type="GO" id="GO:0051123">
    <property type="term" value="P:RNA polymerase II preinitiation complex assembly"/>
    <property type="evidence" value="ECO:0007669"/>
    <property type="project" value="TreeGrafter"/>
</dbReference>
<feature type="compositionally biased region" description="Low complexity" evidence="9">
    <location>
        <begin position="56"/>
        <end position="65"/>
    </location>
</feature>
<comment type="subcellular location">
    <subcellularLocation>
        <location evidence="1">Nucleus</location>
    </subcellularLocation>
</comment>
<evidence type="ECO:0000313" key="11">
    <source>
        <dbReference type="EMBL" id="GMG39720.1"/>
    </source>
</evidence>
<accession>A0A9W6Z369</accession>
<dbReference type="GO" id="GO:0046982">
    <property type="term" value="F:protein heterodimerization activity"/>
    <property type="evidence" value="ECO:0007669"/>
    <property type="project" value="InterPro"/>
</dbReference>
<dbReference type="GO" id="GO:0003677">
    <property type="term" value="F:DNA binding"/>
    <property type="evidence" value="ECO:0007669"/>
    <property type="project" value="TreeGrafter"/>
</dbReference>
<evidence type="ECO:0000256" key="3">
    <source>
        <dbReference type="ARBA" id="ARBA00023015"/>
    </source>
</evidence>
<evidence type="ECO:0000256" key="8">
    <source>
        <dbReference type="SAM" id="Coils"/>
    </source>
</evidence>
<keyword evidence="5" id="KW-0539">Nucleus</keyword>
<dbReference type="PANTHER" id="PTHR12264">
    <property type="entry name" value="TRANSCRIPTION INITIATION FACTOR TFIID SUBUNIT 12"/>
    <property type="match status" value="1"/>
</dbReference>
<name>A0A9W6Z369_AMBMO</name>
<dbReference type="GO" id="GO:0000124">
    <property type="term" value="C:SAGA complex"/>
    <property type="evidence" value="ECO:0007669"/>
    <property type="project" value="InterPro"/>
</dbReference>
<dbReference type="Gene3D" id="1.10.20.10">
    <property type="entry name" value="Histone, subunit A"/>
    <property type="match status" value="1"/>
</dbReference>
<dbReference type="GO" id="GO:0017025">
    <property type="term" value="F:TBP-class protein binding"/>
    <property type="evidence" value="ECO:0007669"/>
    <property type="project" value="TreeGrafter"/>
</dbReference>
<dbReference type="SUPFAM" id="SSF47113">
    <property type="entry name" value="Histone-fold"/>
    <property type="match status" value="1"/>
</dbReference>
<keyword evidence="12" id="KW-1185">Reference proteome</keyword>
<evidence type="ECO:0000256" key="9">
    <source>
        <dbReference type="SAM" id="MobiDB-lite"/>
    </source>
</evidence>
<feature type="coiled-coil region" evidence="8">
    <location>
        <begin position="87"/>
        <end position="127"/>
    </location>
</feature>
<evidence type="ECO:0000256" key="1">
    <source>
        <dbReference type="ARBA" id="ARBA00004123"/>
    </source>
</evidence>
<evidence type="ECO:0000256" key="5">
    <source>
        <dbReference type="ARBA" id="ARBA00023242"/>
    </source>
</evidence>
<evidence type="ECO:0000256" key="4">
    <source>
        <dbReference type="ARBA" id="ARBA00023163"/>
    </source>
</evidence>
<feature type="compositionally biased region" description="Low complexity" evidence="9">
    <location>
        <begin position="228"/>
        <end position="285"/>
    </location>
</feature>
<dbReference type="FunFam" id="1.10.20.10:FF:000011">
    <property type="entry name" value="Transcription initiation factor TFIID subunit 12"/>
    <property type="match status" value="1"/>
</dbReference>
<dbReference type="CDD" id="cd07981">
    <property type="entry name" value="HFD_TAF12"/>
    <property type="match status" value="1"/>
</dbReference>